<dbReference type="PANTHER" id="PTHR35007:SF1">
    <property type="entry name" value="PILUS ASSEMBLY PROTEIN"/>
    <property type="match status" value="1"/>
</dbReference>
<evidence type="ECO:0000313" key="8">
    <source>
        <dbReference type="EMBL" id="TXL76358.1"/>
    </source>
</evidence>
<keyword evidence="9" id="KW-1185">Reference proteome</keyword>
<gene>
    <name evidence="8" type="ORF">FHP25_11970</name>
</gene>
<keyword evidence="5 6" id="KW-0472">Membrane</keyword>
<dbReference type="EMBL" id="VDUZ01000011">
    <property type="protein sequence ID" value="TXL76358.1"/>
    <property type="molecule type" value="Genomic_DNA"/>
</dbReference>
<evidence type="ECO:0000256" key="4">
    <source>
        <dbReference type="ARBA" id="ARBA00022989"/>
    </source>
</evidence>
<evidence type="ECO:0000256" key="3">
    <source>
        <dbReference type="ARBA" id="ARBA00022692"/>
    </source>
</evidence>
<dbReference type="GO" id="GO:0005886">
    <property type="term" value="C:plasma membrane"/>
    <property type="evidence" value="ECO:0007669"/>
    <property type="project" value="UniProtKB-SubCell"/>
</dbReference>
<organism evidence="8 9">
    <name type="scientific">Vineibacter terrae</name>
    <dbReference type="NCBI Taxonomy" id="2586908"/>
    <lineage>
        <taxon>Bacteria</taxon>
        <taxon>Pseudomonadati</taxon>
        <taxon>Pseudomonadota</taxon>
        <taxon>Alphaproteobacteria</taxon>
        <taxon>Hyphomicrobiales</taxon>
        <taxon>Vineibacter</taxon>
    </lineage>
</organism>
<comment type="caution">
    <text evidence="8">The sequence shown here is derived from an EMBL/GenBank/DDBJ whole genome shotgun (WGS) entry which is preliminary data.</text>
</comment>
<keyword evidence="4 6" id="KW-1133">Transmembrane helix</keyword>
<feature type="transmembrane region" description="Helical" evidence="6">
    <location>
        <begin position="135"/>
        <end position="156"/>
    </location>
</feature>
<reference evidence="8 9" key="1">
    <citation type="submission" date="2019-06" db="EMBL/GenBank/DDBJ databases">
        <title>New taxonomy in bacterial strain CC-CFT640, isolated from vineyard.</title>
        <authorList>
            <person name="Lin S.-Y."/>
            <person name="Tsai C.-F."/>
            <person name="Young C.-C."/>
        </authorList>
    </citation>
    <scope>NUCLEOTIDE SEQUENCE [LARGE SCALE GENOMIC DNA]</scope>
    <source>
        <strain evidence="8 9">CC-CFT640</strain>
    </source>
</reference>
<evidence type="ECO:0000256" key="2">
    <source>
        <dbReference type="ARBA" id="ARBA00022475"/>
    </source>
</evidence>
<comment type="subcellular location">
    <subcellularLocation>
        <location evidence="1">Cell membrane</location>
        <topology evidence="1">Multi-pass membrane protein</topology>
    </subcellularLocation>
</comment>
<evidence type="ECO:0000256" key="1">
    <source>
        <dbReference type="ARBA" id="ARBA00004651"/>
    </source>
</evidence>
<sequence length="338" mass="37392">MSGLEQIFGTADPSVLLALATIILGFFCVTYFTLFAGRQERRVRERLDAMSRRMRGMDSRQAEQARAHLRKVDVDSRHPLLDQLVKRFLPNREELRARLQRTGRKWTVGDYLLGCLAVGIACSGALYFVGQSLPLVLIGGVAVGVGVPHMVVGILGQRRTDRFNALFPDAIDLIVRALRSGIPIQEAVATVGRDMSEPVGPLFAQVTNEVRLGGSLEDSFWNAADTIRAAEFNFLIISMSIQRETGGNLGETLANLSKLLRDRRQMRLKIKAFSSEARATSMIIGALPFTVCGLIYFLSPEYMSLLFTDPRGIMMLMIAGGMMAVGLFIMKRLATFDI</sequence>
<dbReference type="Gene3D" id="1.20.81.30">
    <property type="entry name" value="Type II secretion system (T2SS), domain F"/>
    <property type="match status" value="1"/>
</dbReference>
<name>A0A5C8PP44_9HYPH</name>
<accession>A0A5C8PP44</accession>
<keyword evidence="3 6" id="KW-0812">Transmembrane</keyword>
<dbReference type="Pfam" id="PF00482">
    <property type="entry name" value="T2SSF"/>
    <property type="match status" value="1"/>
</dbReference>
<dbReference type="InterPro" id="IPR018076">
    <property type="entry name" value="T2SS_GspF_dom"/>
</dbReference>
<evidence type="ECO:0000313" key="9">
    <source>
        <dbReference type="Proteomes" id="UP000321638"/>
    </source>
</evidence>
<dbReference type="RefSeq" id="WP_147847167.1">
    <property type="nucleotide sequence ID" value="NZ_VDUZ01000011.1"/>
</dbReference>
<proteinExistence type="predicted"/>
<dbReference type="PANTHER" id="PTHR35007">
    <property type="entry name" value="INTEGRAL MEMBRANE PROTEIN-RELATED"/>
    <property type="match status" value="1"/>
</dbReference>
<feature type="domain" description="Type II secretion system protein GspF" evidence="7">
    <location>
        <begin position="171"/>
        <end position="295"/>
    </location>
</feature>
<dbReference type="InterPro" id="IPR042094">
    <property type="entry name" value="T2SS_GspF_sf"/>
</dbReference>
<protein>
    <submittedName>
        <fullName evidence="8">Type II secretion system F family protein</fullName>
    </submittedName>
</protein>
<evidence type="ECO:0000259" key="7">
    <source>
        <dbReference type="Pfam" id="PF00482"/>
    </source>
</evidence>
<feature type="transmembrane region" description="Helical" evidence="6">
    <location>
        <begin position="311"/>
        <end position="330"/>
    </location>
</feature>
<dbReference type="OrthoDB" id="9803381at2"/>
<dbReference type="Proteomes" id="UP000321638">
    <property type="component" value="Unassembled WGS sequence"/>
</dbReference>
<evidence type="ECO:0000256" key="5">
    <source>
        <dbReference type="ARBA" id="ARBA00023136"/>
    </source>
</evidence>
<evidence type="ECO:0000256" key="6">
    <source>
        <dbReference type="SAM" id="Phobius"/>
    </source>
</evidence>
<keyword evidence="2" id="KW-1003">Cell membrane</keyword>
<feature type="transmembrane region" description="Helical" evidence="6">
    <location>
        <begin position="15"/>
        <end position="36"/>
    </location>
</feature>
<dbReference type="AlphaFoldDB" id="A0A5C8PP44"/>
<feature type="transmembrane region" description="Helical" evidence="6">
    <location>
        <begin position="108"/>
        <end position="129"/>
    </location>
</feature>
<feature type="transmembrane region" description="Helical" evidence="6">
    <location>
        <begin position="279"/>
        <end position="299"/>
    </location>
</feature>